<evidence type="ECO:0000313" key="4">
    <source>
        <dbReference type="Proteomes" id="UP000470246"/>
    </source>
</evidence>
<dbReference type="Gene3D" id="3.30.450.40">
    <property type="match status" value="1"/>
</dbReference>
<dbReference type="CDD" id="cd00130">
    <property type="entry name" value="PAS"/>
    <property type="match status" value="1"/>
</dbReference>
<keyword evidence="4" id="KW-1185">Reference proteome</keyword>
<comment type="caution">
    <text evidence="3">The sequence shown here is derived from an EMBL/GenBank/DDBJ whole genome shotgun (WGS) entry which is preliminary data.</text>
</comment>
<evidence type="ECO:0000259" key="2">
    <source>
        <dbReference type="PROSITE" id="PS50112"/>
    </source>
</evidence>
<dbReference type="SUPFAM" id="SSF81606">
    <property type="entry name" value="PP2C-like"/>
    <property type="match status" value="1"/>
</dbReference>
<dbReference type="AlphaFoldDB" id="A0A7K3VV02"/>
<dbReference type="InterPro" id="IPR035965">
    <property type="entry name" value="PAS-like_dom_sf"/>
</dbReference>
<dbReference type="EMBL" id="JAAGWF010000002">
    <property type="protein sequence ID" value="NEK56475.1"/>
    <property type="molecule type" value="Genomic_DNA"/>
</dbReference>
<dbReference type="PANTHER" id="PTHR43156:SF2">
    <property type="entry name" value="STAGE II SPORULATION PROTEIN E"/>
    <property type="match status" value="1"/>
</dbReference>
<dbReference type="PANTHER" id="PTHR43156">
    <property type="entry name" value="STAGE II SPORULATION PROTEIN E-RELATED"/>
    <property type="match status" value="1"/>
</dbReference>
<dbReference type="SMART" id="SM00091">
    <property type="entry name" value="PAS"/>
    <property type="match status" value="1"/>
</dbReference>
<dbReference type="InterPro" id="IPR029016">
    <property type="entry name" value="GAF-like_dom_sf"/>
</dbReference>
<keyword evidence="1" id="KW-0378">Hydrolase</keyword>
<dbReference type="Proteomes" id="UP000470246">
    <property type="component" value="Unassembled WGS sequence"/>
</dbReference>
<dbReference type="SUPFAM" id="SSF55785">
    <property type="entry name" value="PYP-like sensor domain (PAS domain)"/>
    <property type="match status" value="1"/>
</dbReference>
<name>A0A7K3VV02_9ACTN</name>
<dbReference type="InterPro" id="IPR000014">
    <property type="entry name" value="PAS"/>
</dbReference>
<feature type="domain" description="PAS" evidence="2">
    <location>
        <begin position="10"/>
        <end position="55"/>
    </location>
</feature>
<dbReference type="Pfam" id="PF01590">
    <property type="entry name" value="GAF"/>
    <property type="match status" value="1"/>
</dbReference>
<sequence length="553" mass="57861">MSRPSADVPAPAVLAAVLDRLPDGVGVLDGDGTICYVNAAGAGLLGSRPAQLLGRVLWEAVPELADTVFSAFLLHARRVGTPVTWRGFHAPAGRWLTVTAEVVGDLLHVRVAPAGGGDSAAGPAGSGSAGDDDPGALRFLTEVFEALSGTLDTTESAHRLARFVVPRLADWATVTVLGEDGAPARSARAHRSPERLADVDTYLAGRVSAPRDRSSLTAALLSGEPVQLTSIDPEFGAPSLPNRAVRDAWRRLDPTSCLFVPLQSRGEPIGVLSLVTCGSRPPHSEAEIATAVEVARRGALALDNARLYGRQLEVAETLQHSLLTPPPQPPGLEIAVRYRPASTHALVGGDWYDAFRQEDGATLLVIGDVVGHNVAAAAAMAQLRSAVRTLAYDSPGSPARTLDRVDRVLTGLAVGTLATALVARVDLPAADGTHTLRWSSAGHVPPLLVRREGTVQVLDAPPERLLGTHEPLPHTDHEACVRPGDTVVLVTDGLVEAGRMGIDEGLERLTGALAELGGLPVDALCDRLLSRIVPHRADDDIAVLAVRCTGPAD</sequence>
<evidence type="ECO:0000313" key="3">
    <source>
        <dbReference type="EMBL" id="NEK56475.1"/>
    </source>
</evidence>
<dbReference type="InterPro" id="IPR013656">
    <property type="entry name" value="PAS_4"/>
</dbReference>
<dbReference type="SMART" id="SM00065">
    <property type="entry name" value="GAF"/>
    <property type="match status" value="1"/>
</dbReference>
<dbReference type="InterPro" id="IPR001932">
    <property type="entry name" value="PPM-type_phosphatase-like_dom"/>
</dbReference>
<dbReference type="PROSITE" id="PS50112">
    <property type="entry name" value="PAS"/>
    <property type="match status" value="1"/>
</dbReference>
<dbReference type="Gene3D" id="3.30.450.20">
    <property type="entry name" value="PAS domain"/>
    <property type="match status" value="1"/>
</dbReference>
<dbReference type="SUPFAM" id="SSF55781">
    <property type="entry name" value="GAF domain-like"/>
    <property type="match status" value="1"/>
</dbReference>
<dbReference type="InterPro" id="IPR052016">
    <property type="entry name" value="Bact_Sigma-Reg"/>
</dbReference>
<dbReference type="Pfam" id="PF07228">
    <property type="entry name" value="SpoIIE"/>
    <property type="match status" value="1"/>
</dbReference>
<dbReference type="Gene3D" id="3.60.40.10">
    <property type="entry name" value="PPM-type phosphatase domain"/>
    <property type="match status" value="1"/>
</dbReference>
<dbReference type="NCBIfam" id="TIGR00229">
    <property type="entry name" value="sensory_box"/>
    <property type="match status" value="1"/>
</dbReference>
<accession>A0A7K3VV02</accession>
<dbReference type="InterPro" id="IPR036457">
    <property type="entry name" value="PPM-type-like_dom_sf"/>
</dbReference>
<evidence type="ECO:0000256" key="1">
    <source>
        <dbReference type="ARBA" id="ARBA00022801"/>
    </source>
</evidence>
<dbReference type="Pfam" id="PF08448">
    <property type="entry name" value="PAS_4"/>
    <property type="match status" value="1"/>
</dbReference>
<dbReference type="RefSeq" id="WP_163479658.1">
    <property type="nucleotide sequence ID" value="NZ_JAAGWF010000002.1"/>
</dbReference>
<dbReference type="InterPro" id="IPR003018">
    <property type="entry name" value="GAF"/>
</dbReference>
<organism evidence="3 4">
    <name type="scientific">Geodermatophilus sabuli</name>
    <dbReference type="NCBI Taxonomy" id="1564158"/>
    <lineage>
        <taxon>Bacteria</taxon>
        <taxon>Bacillati</taxon>
        <taxon>Actinomycetota</taxon>
        <taxon>Actinomycetes</taxon>
        <taxon>Geodermatophilales</taxon>
        <taxon>Geodermatophilaceae</taxon>
        <taxon>Geodermatophilus</taxon>
    </lineage>
</organism>
<dbReference type="SMART" id="SM00331">
    <property type="entry name" value="PP2C_SIG"/>
    <property type="match status" value="1"/>
</dbReference>
<protein>
    <submittedName>
        <fullName evidence="3">SpoIIE family protein phosphatase</fullName>
    </submittedName>
</protein>
<proteinExistence type="predicted"/>
<gene>
    <name evidence="3" type="ORF">GCU56_01115</name>
</gene>
<reference evidence="3 4" key="1">
    <citation type="submission" date="2020-02" db="EMBL/GenBank/DDBJ databases">
        <title>Geodermatophilus sabuli CPCC 205279 I12A-02694.</title>
        <authorList>
            <person name="Jiang Z."/>
        </authorList>
    </citation>
    <scope>NUCLEOTIDE SEQUENCE [LARGE SCALE GENOMIC DNA]</scope>
    <source>
        <strain evidence="3 4">I12A-02694</strain>
    </source>
</reference>
<dbReference type="GO" id="GO:0016791">
    <property type="term" value="F:phosphatase activity"/>
    <property type="evidence" value="ECO:0007669"/>
    <property type="project" value="TreeGrafter"/>
</dbReference>